<evidence type="ECO:0000256" key="1">
    <source>
        <dbReference type="SAM" id="Phobius"/>
    </source>
</evidence>
<dbReference type="AlphaFoldDB" id="A0A099KCD1"/>
<proteinExistence type="predicted"/>
<sequence length="122" mass="13591">MSIIKQSSIFTAFLIIFGFLLRYYSVYKSGVDISILNIALSVIVAGLIGGAGFYLGQLKIKESLAIKHLAFSATLVFFMSHTLSNLLGLYQISWFAYIAVVFVIAFIAAVRMPKMFNKEKYS</sequence>
<protein>
    <submittedName>
        <fullName evidence="2">Uncharacterized protein</fullName>
    </submittedName>
</protein>
<accession>A0A099KCD1</accession>
<feature type="transmembrane region" description="Helical" evidence="1">
    <location>
        <begin position="33"/>
        <end position="56"/>
    </location>
</feature>
<evidence type="ECO:0000313" key="3">
    <source>
        <dbReference type="Proteomes" id="UP000029843"/>
    </source>
</evidence>
<reference evidence="2 3" key="1">
    <citation type="submission" date="2014-08" db="EMBL/GenBank/DDBJ databases">
        <title>Genomic and Phenotypic Diversity of Colwellia psychrerythraea strains from Disparate Marine Basins.</title>
        <authorList>
            <person name="Techtmann S.M."/>
            <person name="Stelling S.C."/>
            <person name="Utturkar S.M."/>
            <person name="Alshibli N."/>
            <person name="Harris A."/>
            <person name="Brown S.D."/>
            <person name="Hazen T.C."/>
        </authorList>
    </citation>
    <scope>NUCLEOTIDE SEQUENCE [LARGE SCALE GENOMIC DNA]</scope>
    <source>
        <strain evidence="2 3">ND2E</strain>
    </source>
</reference>
<keyword evidence="1" id="KW-0472">Membrane</keyword>
<dbReference type="PATRIC" id="fig|28229.4.peg.3619"/>
<gene>
    <name evidence="2" type="ORF">ND2E_4264</name>
</gene>
<name>A0A099KCD1_COLPS</name>
<feature type="transmembrane region" description="Helical" evidence="1">
    <location>
        <begin position="7"/>
        <end position="27"/>
    </location>
</feature>
<comment type="caution">
    <text evidence="2">The sequence shown here is derived from an EMBL/GenBank/DDBJ whole genome shotgun (WGS) entry which is preliminary data.</text>
</comment>
<feature type="transmembrane region" description="Helical" evidence="1">
    <location>
        <begin position="94"/>
        <end position="112"/>
    </location>
</feature>
<dbReference type="OrthoDB" id="6400932at2"/>
<keyword evidence="1" id="KW-0812">Transmembrane</keyword>
<dbReference type="EMBL" id="JQED01000051">
    <property type="protein sequence ID" value="KGJ87990.1"/>
    <property type="molecule type" value="Genomic_DNA"/>
</dbReference>
<keyword evidence="1" id="KW-1133">Transmembrane helix</keyword>
<dbReference type="Proteomes" id="UP000029843">
    <property type="component" value="Unassembled WGS sequence"/>
</dbReference>
<evidence type="ECO:0000313" key="2">
    <source>
        <dbReference type="EMBL" id="KGJ87990.1"/>
    </source>
</evidence>
<dbReference type="RefSeq" id="WP_033095243.1">
    <property type="nucleotide sequence ID" value="NZ_JQED01000051.1"/>
</dbReference>
<organism evidence="2 3">
    <name type="scientific">Colwellia psychrerythraea</name>
    <name type="common">Vibrio psychroerythus</name>
    <dbReference type="NCBI Taxonomy" id="28229"/>
    <lineage>
        <taxon>Bacteria</taxon>
        <taxon>Pseudomonadati</taxon>
        <taxon>Pseudomonadota</taxon>
        <taxon>Gammaproteobacteria</taxon>
        <taxon>Alteromonadales</taxon>
        <taxon>Colwelliaceae</taxon>
        <taxon>Colwellia</taxon>
    </lineage>
</organism>